<dbReference type="InterPro" id="IPR032858">
    <property type="entry name" value="CcoP_N"/>
</dbReference>
<dbReference type="Gene3D" id="6.10.280.130">
    <property type="match status" value="1"/>
</dbReference>
<keyword evidence="8" id="KW-1185">Reference proteome</keyword>
<evidence type="ECO:0000259" key="6">
    <source>
        <dbReference type="PROSITE" id="PS51007"/>
    </source>
</evidence>
<keyword evidence="5" id="KW-0812">Transmembrane</keyword>
<dbReference type="GO" id="GO:0020037">
    <property type="term" value="F:heme binding"/>
    <property type="evidence" value="ECO:0007669"/>
    <property type="project" value="InterPro"/>
</dbReference>
<dbReference type="Gene3D" id="1.10.760.10">
    <property type="entry name" value="Cytochrome c-like domain"/>
    <property type="match status" value="1"/>
</dbReference>
<evidence type="ECO:0000256" key="1">
    <source>
        <dbReference type="ARBA" id="ARBA00022617"/>
    </source>
</evidence>
<feature type="domain" description="Cytochrome c" evidence="6">
    <location>
        <begin position="106"/>
        <end position="185"/>
    </location>
</feature>
<dbReference type="Pfam" id="PF14715">
    <property type="entry name" value="FixP_N"/>
    <property type="match status" value="1"/>
</dbReference>
<dbReference type="PROSITE" id="PS51007">
    <property type="entry name" value="CYTC"/>
    <property type="match status" value="1"/>
</dbReference>
<dbReference type="InterPro" id="IPR036909">
    <property type="entry name" value="Cyt_c-like_dom_sf"/>
</dbReference>
<sequence length="190" mass="21209">MKHGLEHDTPEDVTEEDLPEGVILRDHVVDGIREYDQRLPMWWLIILFGVIGFSIIYWIVLDDRRFEGGTHPALEAKLEKVATARLANSIDVTNDGLFFEMATNSSFVQAGQATFEANCIACHGKNLEGGIGFNLVDDEWVHGAKPSEIYVSVANGFPEKGMQPWETLLGQKRIAEVVAYVLSKNPELLP</sequence>
<dbReference type="InterPro" id="IPR038414">
    <property type="entry name" value="CcoP_N_sf"/>
</dbReference>
<dbReference type="PANTHER" id="PTHR33751:SF1">
    <property type="entry name" value="CBB3-TYPE CYTOCHROME C OXIDASE SUBUNIT FIXP"/>
    <property type="match status" value="1"/>
</dbReference>
<dbReference type="InParanoid" id="A0A317ZJ62"/>
<name>A0A317ZJ62_9BACT</name>
<keyword evidence="5" id="KW-0472">Membrane</keyword>
<accession>A0A317ZJ62</accession>
<dbReference type="InterPro" id="IPR009056">
    <property type="entry name" value="Cyt_c-like_dom"/>
</dbReference>
<evidence type="ECO:0000256" key="4">
    <source>
        <dbReference type="PROSITE-ProRule" id="PRU00433"/>
    </source>
</evidence>
<evidence type="ECO:0000313" key="7">
    <source>
        <dbReference type="EMBL" id="PXA05665.1"/>
    </source>
</evidence>
<evidence type="ECO:0000313" key="8">
    <source>
        <dbReference type="Proteomes" id="UP000247099"/>
    </source>
</evidence>
<dbReference type="InterPro" id="IPR050597">
    <property type="entry name" value="Cytochrome_c_Oxidase_Subunit"/>
</dbReference>
<comment type="caution">
    <text evidence="7">The sequence shown here is derived from an EMBL/GenBank/DDBJ whole genome shotgun (WGS) entry which is preliminary data.</text>
</comment>
<dbReference type="Proteomes" id="UP000247099">
    <property type="component" value="Unassembled WGS sequence"/>
</dbReference>
<dbReference type="SUPFAM" id="SSF46626">
    <property type="entry name" value="Cytochrome c"/>
    <property type="match status" value="1"/>
</dbReference>
<evidence type="ECO:0000256" key="3">
    <source>
        <dbReference type="ARBA" id="ARBA00023004"/>
    </source>
</evidence>
<organism evidence="7 8">
    <name type="scientific">Coraliomargarita sinensis</name>
    <dbReference type="NCBI Taxonomy" id="2174842"/>
    <lineage>
        <taxon>Bacteria</taxon>
        <taxon>Pseudomonadati</taxon>
        <taxon>Verrucomicrobiota</taxon>
        <taxon>Opitutia</taxon>
        <taxon>Puniceicoccales</taxon>
        <taxon>Coraliomargaritaceae</taxon>
        <taxon>Coraliomargarita</taxon>
    </lineage>
</organism>
<dbReference type="EMBL" id="QHJQ01000001">
    <property type="protein sequence ID" value="PXA05665.1"/>
    <property type="molecule type" value="Genomic_DNA"/>
</dbReference>
<dbReference type="PANTHER" id="PTHR33751">
    <property type="entry name" value="CBB3-TYPE CYTOCHROME C OXIDASE SUBUNIT FIXP"/>
    <property type="match status" value="1"/>
</dbReference>
<keyword evidence="1 4" id="KW-0349">Heme</keyword>
<feature type="transmembrane region" description="Helical" evidence="5">
    <location>
        <begin position="41"/>
        <end position="61"/>
    </location>
</feature>
<dbReference type="AlphaFoldDB" id="A0A317ZJ62"/>
<dbReference type="GO" id="GO:0046872">
    <property type="term" value="F:metal ion binding"/>
    <property type="evidence" value="ECO:0007669"/>
    <property type="project" value="UniProtKB-KW"/>
</dbReference>
<gene>
    <name evidence="7" type="ORF">DDZ13_01980</name>
</gene>
<evidence type="ECO:0000256" key="2">
    <source>
        <dbReference type="ARBA" id="ARBA00022723"/>
    </source>
</evidence>
<proteinExistence type="predicted"/>
<keyword evidence="3 4" id="KW-0408">Iron</keyword>
<keyword evidence="2 4" id="KW-0479">Metal-binding</keyword>
<protein>
    <submittedName>
        <fullName evidence="7">Cytochrome C oxidase subunit III</fullName>
    </submittedName>
</protein>
<dbReference type="GO" id="GO:0009055">
    <property type="term" value="F:electron transfer activity"/>
    <property type="evidence" value="ECO:0007669"/>
    <property type="project" value="InterPro"/>
</dbReference>
<keyword evidence="5" id="KW-1133">Transmembrane helix</keyword>
<reference evidence="7 8" key="1">
    <citation type="submission" date="2018-05" db="EMBL/GenBank/DDBJ databases">
        <title>Coraliomargarita sinensis sp. nov., isolated from a marine solar saltern.</title>
        <authorList>
            <person name="Zhou L.Y."/>
        </authorList>
    </citation>
    <scope>NUCLEOTIDE SEQUENCE [LARGE SCALE GENOMIC DNA]</scope>
    <source>
        <strain evidence="7 8">WN38</strain>
    </source>
</reference>
<dbReference type="RefSeq" id="WP_110129743.1">
    <property type="nucleotide sequence ID" value="NZ_QHJQ01000001.1"/>
</dbReference>
<evidence type="ECO:0000256" key="5">
    <source>
        <dbReference type="SAM" id="Phobius"/>
    </source>
</evidence>
<dbReference type="Pfam" id="PF13442">
    <property type="entry name" value="Cytochrome_CBB3"/>
    <property type="match status" value="1"/>
</dbReference>
<dbReference type="OrthoDB" id="7933886at2"/>